<evidence type="ECO:0000313" key="2">
    <source>
        <dbReference type="EMBL" id="MPN35248.1"/>
    </source>
</evidence>
<dbReference type="EMBL" id="VSSQ01088704">
    <property type="protein sequence ID" value="MPN35248.1"/>
    <property type="molecule type" value="Genomic_DNA"/>
</dbReference>
<proteinExistence type="predicted"/>
<evidence type="ECO:0000256" key="1">
    <source>
        <dbReference type="SAM" id="MobiDB-lite"/>
    </source>
</evidence>
<reference evidence="2" key="1">
    <citation type="submission" date="2019-08" db="EMBL/GenBank/DDBJ databases">
        <authorList>
            <person name="Kucharzyk K."/>
            <person name="Murdoch R.W."/>
            <person name="Higgins S."/>
            <person name="Loffler F."/>
        </authorList>
    </citation>
    <scope>NUCLEOTIDE SEQUENCE</scope>
</reference>
<protein>
    <submittedName>
        <fullName evidence="2">Uncharacterized protein</fullName>
    </submittedName>
</protein>
<dbReference type="AlphaFoldDB" id="A0A645H8E0"/>
<feature type="region of interest" description="Disordered" evidence="1">
    <location>
        <begin position="126"/>
        <end position="182"/>
    </location>
</feature>
<name>A0A645H8E0_9ZZZZ</name>
<accession>A0A645H8E0</accession>
<gene>
    <name evidence="2" type="ORF">SDC9_182745</name>
</gene>
<sequence length="182" mass="19916">MASLHRHFQGTLEWRLATPCLNSDQHPKAVLIGSTIPLHLEPGYTRRTAFGPSDTGHQPFEKSQILLEPRILPLCIAQLLSKLHLGSALDIEATFCRAGRLAQGCHFSLQLRNPSLPRLQIRRQSNGGGAWRQMPGIPPGATSHTYDKRHQQAAYAPRPWQMGADCHPGSGNGKALPQAAAN</sequence>
<organism evidence="2">
    <name type="scientific">bioreactor metagenome</name>
    <dbReference type="NCBI Taxonomy" id="1076179"/>
    <lineage>
        <taxon>unclassified sequences</taxon>
        <taxon>metagenomes</taxon>
        <taxon>ecological metagenomes</taxon>
    </lineage>
</organism>
<comment type="caution">
    <text evidence="2">The sequence shown here is derived from an EMBL/GenBank/DDBJ whole genome shotgun (WGS) entry which is preliminary data.</text>
</comment>